<dbReference type="InterPro" id="IPR000719">
    <property type="entry name" value="Prot_kinase_dom"/>
</dbReference>
<dbReference type="InterPro" id="IPR011009">
    <property type="entry name" value="Kinase-like_dom_sf"/>
</dbReference>
<dbReference type="SUPFAM" id="SSF56112">
    <property type="entry name" value="Protein kinase-like (PK-like)"/>
    <property type="match status" value="1"/>
</dbReference>
<proteinExistence type="predicted"/>
<dbReference type="GO" id="GO:0005524">
    <property type="term" value="F:ATP binding"/>
    <property type="evidence" value="ECO:0007669"/>
    <property type="project" value="InterPro"/>
</dbReference>
<evidence type="ECO:0000259" key="1">
    <source>
        <dbReference type="PROSITE" id="PS50011"/>
    </source>
</evidence>
<dbReference type="Gene3D" id="1.10.510.10">
    <property type="entry name" value="Transferase(Phosphotransferase) domain 1"/>
    <property type="match status" value="1"/>
</dbReference>
<dbReference type="GO" id="GO:0043235">
    <property type="term" value="C:receptor complex"/>
    <property type="evidence" value="ECO:0007669"/>
    <property type="project" value="TreeGrafter"/>
</dbReference>
<dbReference type="STRING" id="400682.A0A1X7T3T7"/>
<name>A0A1X7T3T7_AMPQE</name>
<dbReference type="GO" id="GO:0005886">
    <property type="term" value="C:plasma membrane"/>
    <property type="evidence" value="ECO:0007669"/>
    <property type="project" value="TreeGrafter"/>
</dbReference>
<dbReference type="PANTHER" id="PTHR24416:SF539">
    <property type="entry name" value="RECEPTOR PROTEIN-TYROSINE KINASE"/>
    <property type="match status" value="1"/>
</dbReference>
<evidence type="ECO:0000313" key="2">
    <source>
        <dbReference type="EnsemblMetazoa" id="Aqu2.1.09133_001"/>
    </source>
</evidence>
<dbReference type="InParanoid" id="A0A1X7T3T7"/>
<dbReference type="OMA" id="EDYYMAG"/>
<dbReference type="PROSITE" id="PS50011">
    <property type="entry name" value="PROTEIN_KINASE_DOM"/>
    <property type="match status" value="1"/>
</dbReference>
<dbReference type="EnsemblMetazoa" id="Aqu2.1.09133_001">
    <property type="protein sequence ID" value="Aqu2.1.09133_001"/>
    <property type="gene ID" value="Aqu2.1.09133"/>
</dbReference>
<accession>A0A1X7T3T7</accession>
<reference evidence="2" key="1">
    <citation type="submission" date="2017-05" db="UniProtKB">
        <authorList>
            <consortium name="EnsemblMetazoa"/>
        </authorList>
    </citation>
    <scope>IDENTIFICATION</scope>
</reference>
<feature type="domain" description="Protein kinase" evidence="1">
    <location>
        <begin position="1"/>
        <end position="88"/>
    </location>
</feature>
<dbReference type="GO" id="GO:0007169">
    <property type="term" value="P:cell surface receptor protein tyrosine kinase signaling pathway"/>
    <property type="evidence" value="ECO:0007669"/>
    <property type="project" value="TreeGrafter"/>
</dbReference>
<protein>
    <recommendedName>
        <fullName evidence="1">Protein kinase domain-containing protein</fullName>
    </recommendedName>
</protein>
<dbReference type="SMART" id="SM00219">
    <property type="entry name" value="TyrKc"/>
    <property type="match status" value="1"/>
</dbReference>
<dbReference type="AlphaFoldDB" id="A0A1X7T3T7"/>
<dbReference type="InterPro" id="IPR001245">
    <property type="entry name" value="Ser-Thr/Tyr_kinase_cat_dom"/>
</dbReference>
<dbReference type="Pfam" id="PF07714">
    <property type="entry name" value="PK_Tyr_Ser-Thr"/>
    <property type="match status" value="1"/>
</dbReference>
<dbReference type="PANTHER" id="PTHR24416">
    <property type="entry name" value="TYROSINE-PROTEIN KINASE RECEPTOR"/>
    <property type="match status" value="1"/>
</dbReference>
<dbReference type="PRINTS" id="PR00109">
    <property type="entry name" value="TYRKINASE"/>
</dbReference>
<sequence length="88" mass="10085">MVFSKKWISDFGMSRDLTEDEDYYMAGEGGLIPVKWTAPESIKQHKYSSASDVWSYGCVMYEIWSLGRKPFDTLKNNEVCIELCSVVS</sequence>
<organism evidence="2">
    <name type="scientific">Amphimedon queenslandica</name>
    <name type="common">Sponge</name>
    <dbReference type="NCBI Taxonomy" id="400682"/>
    <lineage>
        <taxon>Eukaryota</taxon>
        <taxon>Metazoa</taxon>
        <taxon>Porifera</taxon>
        <taxon>Demospongiae</taxon>
        <taxon>Heteroscleromorpha</taxon>
        <taxon>Haplosclerida</taxon>
        <taxon>Niphatidae</taxon>
        <taxon>Amphimedon</taxon>
    </lineage>
</organism>
<dbReference type="GO" id="GO:0004714">
    <property type="term" value="F:transmembrane receptor protein tyrosine kinase activity"/>
    <property type="evidence" value="ECO:0007669"/>
    <property type="project" value="TreeGrafter"/>
</dbReference>
<dbReference type="InterPro" id="IPR020635">
    <property type="entry name" value="Tyr_kinase_cat_dom"/>
</dbReference>
<dbReference type="InterPro" id="IPR050122">
    <property type="entry name" value="RTK"/>
</dbReference>